<reference evidence="1" key="1">
    <citation type="submission" date="2018-05" db="EMBL/GenBank/DDBJ databases">
        <authorList>
            <person name="Lanie J.A."/>
            <person name="Ng W.-L."/>
            <person name="Kazmierczak K.M."/>
            <person name="Andrzejewski T.M."/>
            <person name="Davidsen T.M."/>
            <person name="Wayne K.J."/>
            <person name="Tettelin H."/>
            <person name="Glass J.I."/>
            <person name="Rusch D."/>
            <person name="Podicherti R."/>
            <person name="Tsui H.-C.T."/>
            <person name="Winkler M.E."/>
        </authorList>
    </citation>
    <scope>NUCLEOTIDE SEQUENCE</scope>
</reference>
<feature type="non-terminal residue" evidence="1">
    <location>
        <position position="1"/>
    </location>
</feature>
<gene>
    <name evidence="1" type="ORF">METZ01_LOCUS354597</name>
</gene>
<protein>
    <submittedName>
        <fullName evidence="1">Uncharacterized protein</fullName>
    </submittedName>
</protein>
<dbReference type="EMBL" id="UINC01124531">
    <property type="protein sequence ID" value="SVD01743.1"/>
    <property type="molecule type" value="Genomic_DNA"/>
</dbReference>
<accession>A0A382RVS4</accession>
<sequence length="50" mass="5526">VTIVFGLDRLLWEIRGIVDGAIPIGVLPSNSFDRVSNRQPTAVFYSGLYC</sequence>
<evidence type="ECO:0000313" key="1">
    <source>
        <dbReference type="EMBL" id="SVD01743.1"/>
    </source>
</evidence>
<proteinExistence type="predicted"/>
<name>A0A382RVS4_9ZZZZ</name>
<organism evidence="1">
    <name type="scientific">marine metagenome</name>
    <dbReference type="NCBI Taxonomy" id="408172"/>
    <lineage>
        <taxon>unclassified sequences</taxon>
        <taxon>metagenomes</taxon>
        <taxon>ecological metagenomes</taxon>
    </lineage>
</organism>
<dbReference type="AlphaFoldDB" id="A0A382RVS4"/>